<accession>A0A4V2DDC5</accession>
<proteinExistence type="predicted"/>
<protein>
    <submittedName>
        <fullName evidence="1">Uncharacterized protein</fullName>
    </submittedName>
</protein>
<dbReference type="AlphaFoldDB" id="A0A4V2DDC5"/>
<keyword evidence="2" id="KW-1185">Reference proteome</keyword>
<reference evidence="1 2" key="1">
    <citation type="submission" date="2019-02" db="EMBL/GenBank/DDBJ databases">
        <authorList>
            <person name="Li Y."/>
        </authorList>
    </citation>
    <scope>NUCLEOTIDE SEQUENCE [LARGE SCALE GENOMIC DNA]</scope>
    <source>
        <strain evidence="1 2">3-7</strain>
    </source>
</reference>
<comment type="caution">
    <text evidence="1">The sequence shown here is derived from an EMBL/GenBank/DDBJ whole genome shotgun (WGS) entry which is preliminary data.</text>
</comment>
<dbReference type="OrthoDB" id="7573103at2"/>
<dbReference type="RefSeq" id="WP_130157005.1">
    <property type="nucleotide sequence ID" value="NZ_SGIS01000013.1"/>
</dbReference>
<name>A0A4V2DDC5_9SPHN</name>
<evidence type="ECO:0000313" key="2">
    <source>
        <dbReference type="Proteomes" id="UP000292085"/>
    </source>
</evidence>
<evidence type="ECO:0000313" key="1">
    <source>
        <dbReference type="EMBL" id="RZF64508.1"/>
    </source>
</evidence>
<dbReference type="Proteomes" id="UP000292085">
    <property type="component" value="Unassembled WGS sequence"/>
</dbReference>
<organism evidence="1 2">
    <name type="scientific">Sphingomonas populi</name>
    <dbReference type="NCBI Taxonomy" id="2484750"/>
    <lineage>
        <taxon>Bacteria</taxon>
        <taxon>Pseudomonadati</taxon>
        <taxon>Pseudomonadota</taxon>
        <taxon>Alphaproteobacteria</taxon>
        <taxon>Sphingomonadales</taxon>
        <taxon>Sphingomonadaceae</taxon>
        <taxon>Sphingomonas</taxon>
    </lineage>
</organism>
<dbReference type="EMBL" id="SGIS01000013">
    <property type="protein sequence ID" value="RZF64508.1"/>
    <property type="molecule type" value="Genomic_DNA"/>
</dbReference>
<sequence length="66" mass="7189">MTGQGRSCAALSCSAQVDRNTPFCRRHWNKLPGKLRSRISMSATAKDSAVRTDEIGRAVRLLGVIS</sequence>
<gene>
    <name evidence="1" type="ORF">EWE75_10040</name>
</gene>